<reference evidence="2" key="1">
    <citation type="submission" date="2016-10" db="EMBL/GenBank/DDBJ databases">
        <authorList>
            <person name="Varghese N."/>
            <person name="Submissions S."/>
        </authorList>
    </citation>
    <scope>NUCLEOTIDE SEQUENCE [LARGE SCALE GENOMIC DNA]</scope>
    <source>
        <strain evidence="2">DSM 44209</strain>
    </source>
</reference>
<dbReference type="Proteomes" id="UP000198507">
    <property type="component" value="Unassembled WGS sequence"/>
</dbReference>
<evidence type="ECO:0000313" key="1">
    <source>
        <dbReference type="EMBL" id="SES75400.1"/>
    </source>
</evidence>
<sequence>MAARDANLTTLMELAAEGHSTALLIEGYAADDRNLPGNVVVAQSPQLLYSVPKADVEHQEEAGHGRVRLRIRPGAQAFRIEPFLVGDSYPPSTDPHSPFGVGMEYVVPPPSADFARAPGRGDDRTDTVELAAAATLESVGAHWTDSCAGGDRYANNCAHFLSDAFISAGFSDLAAPNPHIEARCGTSAKRPIRARNMWKWFQSKAVRTSRTLQEGTGWWAVFQLDETVYWGGHVAVWDSDGGVVYGTGWYPEWNQHLYQW</sequence>
<organism evidence="1 2">
    <name type="scientific">Geodermatophilus poikilotrophus</name>
    <dbReference type="NCBI Taxonomy" id="1333667"/>
    <lineage>
        <taxon>Bacteria</taxon>
        <taxon>Bacillati</taxon>
        <taxon>Actinomycetota</taxon>
        <taxon>Actinomycetes</taxon>
        <taxon>Geodermatophilales</taxon>
        <taxon>Geodermatophilaceae</taxon>
        <taxon>Geodermatophilus</taxon>
    </lineage>
</organism>
<gene>
    <name evidence="1" type="ORF">SAMN04488546_0382</name>
</gene>
<protein>
    <recommendedName>
        <fullName evidence="3">Amidase domain-containing protein</fullName>
    </recommendedName>
</protein>
<evidence type="ECO:0000313" key="2">
    <source>
        <dbReference type="Proteomes" id="UP000198507"/>
    </source>
</evidence>
<proteinExistence type="predicted"/>
<dbReference type="EMBL" id="FOIE01000001">
    <property type="protein sequence ID" value="SES75400.1"/>
    <property type="molecule type" value="Genomic_DNA"/>
</dbReference>
<accession>A0A1H9Z1P3</accession>
<dbReference type="RefSeq" id="WP_091438232.1">
    <property type="nucleotide sequence ID" value="NZ_FOIE01000001.1"/>
</dbReference>
<keyword evidence="2" id="KW-1185">Reference proteome</keyword>
<dbReference type="OrthoDB" id="4082675at2"/>
<name>A0A1H9Z1P3_9ACTN</name>
<evidence type="ECO:0008006" key="3">
    <source>
        <dbReference type="Google" id="ProtNLM"/>
    </source>
</evidence>
<dbReference type="AlphaFoldDB" id="A0A1H9Z1P3"/>